<dbReference type="AlphaFoldDB" id="A0AAD6C9N8"/>
<dbReference type="RefSeq" id="XP_056768254.1">
    <property type="nucleotide sequence ID" value="XM_056907527.1"/>
</dbReference>
<keyword evidence="3" id="KW-1185">Reference proteome</keyword>
<dbReference type="GeneID" id="81597770"/>
<dbReference type="EMBL" id="JAPVEA010000004">
    <property type="protein sequence ID" value="KAJ5455881.1"/>
    <property type="molecule type" value="Genomic_DNA"/>
</dbReference>
<reference evidence="2" key="2">
    <citation type="journal article" date="2023" name="IMA Fungus">
        <title>Comparative genomic study of the Penicillium genus elucidates a diverse pangenome and 15 lateral gene transfer events.</title>
        <authorList>
            <person name="Petersen C."/>
            <person name="Sorensen T."/>
            <person name="Nielsen M.R."/>
            <person name="Sondergaard T.E."/>
            <person name="Sorensen J.L."/>
            <person name="Fitzpatrick D.A."/>
            <person name="Frisvad J.C."/>
            <person name="Nielsen K.L."/>
        </authorList>
    </citation>
    <scope>NUCLEOTIDE SEQUENCE</scope>
    <source>
        <strain evidence="2">IBT 16125</strain>
    </source>
</reference>
<sequence>MTTPAPAPPITRNSTRTPIQDLDIETIKKWDIYTCDLQQAWNFAKRGFAATLDNVRLSDEAVFALTVFMPPSLRAKYYRYDFDSRGDIREYRVPRDPPMVIQCHGINWFPVYRKTTILCGSWSLACGWLRGTVVLPYYGYQIGEFVAPPEAAAACSAPLQLDCHQSRPSPSGISPDKLLLEHCPPTSLTDAIARQGIYISMDITVPHIIVIDSKETSGFQTLTEIEGFHYLAGPNSDPKDPSQCIHQHISSKGDLREKYGGPYKNATTMKPLKTHTNWSGRSKKCNHAH</sequence>
<reference evidence="2" key="1">
    <citation type="submission" date="2022-12" db="EMBL/GenBank/DDBJ databases">
        <authorList>
            <person name="Petersen C."/>
        </authorList>
    </citation>
    <scope>NUCLEOTIDE SEQUENCE</scope>
    <source>
        <strain evidence="2">IBT 16125</strain>
    </source>
</reference>
<accession>A0AAD6C9N8</accession>
<dbReference type="Proteomes" id="UP001213681">
    <property type="component" value="Unassembled WGS sequence"/>
</dbReference>
<gene>
    <name evidence="2" type="ORF">N7458_004145</name>
</gene>
<proteinExistence type="predicted"/>
<evidence type="ECO:0000256" key="1">
    <source>
        <dbReference type="SAM" id="MobiDB-lite"/>
    </source>
</evidence>
<protein>
    <submittedName>
        <fullName evidence="2">Uncharacterized protein</fullName>
    </submittedName>
</protein>
<name>A0AAD6C9N8_9EURO</name>
<evidence type="ECO:0000313" key="3">
    <source>
        <dbReference type="Proteomes" id="UP001213681"/>
    </source>
</evidence>
<evidence type="ECO:0000313" key="2">
    <source>
        <dbReference type="EMBL" id="KAJ5455881.1"/>
    </source>
</evidence>
<feature type="region of interest" description="Disordered" evidence="1">
    <location>
        <begin position="236"/>
        <end position="257"/>
    </location>
</feature>
<organism evidence="2 3">
    <name type="scientific">Penicillium daleae</name>
    <dbReference type="NCBI Taxonomy" id="63821"/>
    <lineage>
        <taxon>Eukaryota</taxon>
        <taxon>Fungi</taxon>
        <taxon>Dikarya</taxon>
        <taxon>Ascomycota</taxon>
        <taxon>Pezizomycotina</taxon>
        <taxon>Eurotiomycetes</taxon>
        <taxon>Eurotiomycetidae</taxon>
        <taxon>Eurotiales</taxon>
        <taxon>Aspergillaceae</taxon>
        <taxon>Penicillium</taxon>
    </lineage>
</organism>
<comment type="caution">
    <text evidence="2">The sequence shown here is derived from an EMBL/GenBank/DDBJ whole genome shotgun (WGS) entry which is preliminary data.</text>
</comment>